<dbReference type="Proteomes" id="UP000789831">
    <property type="component" value="Unassembled WGS sequence"/>
</dbReference>
<dbReference type="InterPro" id="IPR007717">
    <property type="entry name" value="NPL4_C"/>
</dbReference>
<dbReference type="PANTHER" id="PTHR12710:SF0">
    <property type="entry name" value="NUCLEAR PROTEIN LOCALIZATION PROTEIN 4 HOMOLOG"/>
    <property type="match status" value="1"/>
</dbReference>
<dbReference type="GO" id="GO:0048471">
    <property type="term" value="C:perinuclear region of cytoplasm"/>
    <property type="evidence" value="ECO:0007669"/>
    <property type="project" value="UniProtKB-SubCell"/>
</dbReference>
<dbReference type="PANTHER" id="PTHR12710">
    <property type="entry name" value="NUCLEAR PROTEIN LOCALIZATION 4"/>
    <property type="match status" value="1"/>
</dbReference>
<feature type="domain" description="Nuclear pore localisation protein NPL4 C-terminal" evidence="1">
    <location>
        <begin position="37"/>
        <end position="90"/>
    </location>
</feature>
<sequence>EPDYRVKQRCLNLNCHAFWSEGICTNCQPSAVTLQQQLYPDVPLGIKAVVEVIYEPPQENQMDNLPWNEEESVDEGAACGLFKVGMIYTDRQGKVSSTCEAMVAADIIVPSVEPSVMRVKE</sequence>
<dbReference type="GO" id="GO:0006511">
    <property type="term" value="P:ubiquitin-dependent protein catabolic process"/>
    <property type="evidence" value="ECO:0007669"/>
    <property type="project" value="InterPro"/>
</dbReference>
<dbReference type="GO" id="GO:0031965">
    <property type="term" value="C:nuclear membrane"/>
    <property type="evidence" value="ECO:0007669"/>
    <property type="project" value="UniProtKB-SubCell"/>
</dbReference>
<dbReference type="InterPro" id="IPR016563">
    <property type="entry name" value="Npl4"/>
</dbReference>
<evidence type="ECO:0000313" key="3">
    <source>
        <dbReference type="Proteomes" id="UP000789831"/>
    </source>
</evidence>
<organism evidence="2 3">
    <name type="scientific">Ambispora gerdemannii</name>
    <dbReference type="NCBI Taxonomy" id="144530"/>
    <lineage>
        <taxon>Eukaryota</taxon>
        <taxon>Fungi</taxon>
        <taxon>Fungi incertae sedis</taxon>
        <taxon>Mucoromycota</taxon>
        <taxon>Glomeromycotina</taxon>
        <taxon>Glomeromycetes</taxon>
        <taxon>Archaeosporales</taxon>
        <taxon>Ambisporaceae</taxon>
        <taxon>Ambispora</taxon>
    </lineage>
</organism>
<dbReference type="GO" id="GO:0043130">
    <property type="term" value="F:ubiquitin binding"/>
    <property type="evidence" value="ECO:0007669"/>
    <property type="project" value="TreeGrafter"/>
</dbReference>
<proteinExistence type="predicted"/>
<dbReference type="AlphaFoldDB" id="A0A9N9HHE1"/>
<evidence type="ECO:0000259" key="1">
    <source>
        <dbReference type="Pfam" id="PF05021"/>
    </source>
</evidence>
<evidence type="ECO:0000313" key="2">
    <source>
        <dbReference type="EMBL" id="CAG8675718.1"/>
    </source>
</evidence>
<feature type="non-terminal residue" evidence="2">
    <location>
        <position position="121"/>
    </location>
</feature>
<protein>
    <submittedName>
        <fullName evidence="2">2871_t:CDS:1</fullName>
    </submittedName>
</protein>
<dbReference type="OrthoDB" id="10251089at2759"/>
<feature type="non-terminal residue" evidence="2">
    <location>
        <position position="1"/>
    </location>
</feature>
<dbReference type="EMBL" id="CAJVPL010008804">
    <property type="protein sequence ID" value="CAG8675718.1"/>
    <property type="molecule type" value="Genomic_DNA"/>
</dbReference>
<dbReference type="GO" id="GO:0031625">
    <property type="term" value="F:ubiquitin protein ligase binding"/>
    <property type="evidence" value="ECO:0007669"/>
    <property type="project" value="TreeGrafter"/>
</dbReference>
<keyword evidence="3" id="KW-1185">Reference proteome</keyword>
<accession>A0A9N9HHE1</accession>
<gene>
    <name evidence="2" type="ORF">AGERDE_LOCUS12455</name>
</gene>
<comment type="caution">
    <text evidence="2">The sequence shown here is derived from an EMBL/GenBank/DDBJ whole genome shotgun (WGS) entry which is preliminary data.</text>
</comment>
<dbReference type="Pfam" id="PF05021">
    <property type="entry name" value="NPL4"/>
    <property type="match status" value="1"/>
</dbReference>
<reference evidence="2" key="1">
    <citation type="submission" date="2021-06" db="EMBL/GenBank/DDBJ databases">
        <authorList>
            <person name="Kallberg Y."/>
            <person name="Tangrot J."/>
            <person name="Rosling A."/>
        </authorList>
    </citation>
    <scope>NUCLEOTIDE SEQUENCE</scope>
    <source>
        <strain evidence="2">MT106</strain>
    </source>
</reference>
<name>A0A9N9HHE1_9GLOM</name>